<dbReference type="PROSITE" id="PS51857">
    <property type="entry name" value="CSD_2"/>
    <property type="match status" value="1"/>
</dbReference>
<dbReference type="InterPro" id="IPR021139">
    <property type="entry name" value="NYN"/>
</dbReference>
<name>A0A933IC93_UNCT6</name>
<sequence length="273" mass="30251">MLKAGIFLDLDNLARNGGWGIRYDAVKNLAVAQGAVVLRANVYMAIDEERESHDSALRQKRREYRDAIRRNGYHLTLKTLRRYTNAEGETMVKANCDLELAVDALLQSDNLDYILLGSGDGDFLRLVRALQNRGKRVDLLSFGNTSVELRREVDHHFSGFLTPGVLPFDEAAPNRMRGVMVSVNEEKGYGFLTVRTGLGMSDQRADVFCHIVDFTRDGASVSNEYFAALKARGTIIEFDLGDGGAGKSKAVNAHEFRWEDLAARSAINGSASM</sequence>
<dbReference type="InterPro" id="IPR012340">
    <property type="entry name" value="NA-bd_OB-fold"/>
</dbReference>
<dbReference type="GO" id="GO:0003676">
    <property type="term" value="F:nucleic acid binding"/>
    <property type="evidence" value="ECO:0007669"/>
    <property type="project" value="InterPro"/>
</dbReference>
<evidence type="ECO:0000313" key="2">
    <source>
        <dbReference type="EMBL" id="MBI4725828.1"/>
    </source>
</evidence>
<dbReference type="Gene3D" id="2.40.50.140">
    <property type="entry name" value="Nucleic acid-binding proteins"/>
    <property type="match status" value="1"/>
</dbReference>
<accession>A0A933IC93</accession>
<dbReference type="PANTHER" id="PTHR35458:SF8">
    <property type="entry name" value="SLR0650 PROTEIN"/>
    <property type="match status" value="1"/>
</dbReference>
<gene>
    <name evidence="2" type="ORF">HY768_01150</name>
</gene>
<dbReference type="Proteomes" id="UP000736328">
    <property type="component" value="Unassembled WGS sequence"/>
</dbReference>
<dbReference type="InterPro" id="IPR047140">
    <property type="entry name" value="LabA"/>
</dbReference>
<dbReference type="GO" id="GO:0004540">
    <property type="term" value="F:RNA nuclease activity"/>
    <property type="evidence" value="ECO:0007669"/>
    <property type="project" value="InterPro"/>
</dbReference>
<comment type="caution">
    <text evidence="2">The sequence shown here is derived from an EMBL/GenBank/DDBJ whole genome shotgun (WGS) entry which is preliminary data.</text>
</comment>
<dbReference type="AlphaFoldDB" id="A0A933IC93"/>
<dbReference type="CDD" id="cd10911">
    <property type="entry name" value="PIN_LabA"/>
    <property type="match status" value="1"/>
</dbReference>
<dbReference type="PANTHER" id="PTHR35458">
    <property type="entry name" value="SLR0755 PROTEIN"/>
    <property type="match status" value="1"/>
</dbReference>
<proteinExistence type="predicted"/>
<reference evidence="2" key="1">
    <citation type="submission" date="2020-07" db="EMBL/GenBank/DDBJ databases">
        <title>Huge and variable diversity of episymbiotic CPR bacteria and DPANN archaea in groundwater ecosystems.</title>
        <authorList>
            <person name="He C.Y."/>
            <person name="Keren R."/>
            <person name="Whittaker M."/>
            <person name="Farag I.F."/>
            <person name="Doudna J."/>
            <person name="Cate J.H.D."/>
            <person name="Banfield J.F."/>
        </authorList>
    </citation>
    <scope>NUCLEOTIDE SEQUENCE</scope>
    <source>
        <strain evidence="2">NC_groundwater_1520_Pr4_B-0.1um_53_5</strain>
    </source>
</reference>
<dbReference type="EMBL" id="JACQXR010000011">
    <property type="protein sequence ID" value="MBI4725828.1"/>
    <property type="molecule type" value="Genomic_DNA"/>
</dbReference>
<evidence type="ECO:0000259" key="1">
    <source>
        <dbReference type="PROSITE" id="PS51857"/>
    </source>
</evidence>
<dbReference type="InterPro" id="IPR002059">
    <property type="entry name" value="CSP_DNA-bd"/>
</dbReference>
<dbReference type="Pfam" id="PF01936">
    <property type="entry name" value="NYN"/>
    <property type="match status" value="1"/>
</dbReference>
<organism evidence="2 3">
    <name type="scientific">candidate division TA06 bacterium</name>
    <dbReference type="NCBI Taxonomy" id="2250710"/>
    <lineage>
        <taxon>Bacteria</taxon>
        <taxon>Bacteria division TA06</taxon>
    </lineage>
</organism>
<protein>
    <submittedName>
        <fullName evidence="2">NYN domain-containing protein</fullName>
    </submittedName>
</protein>
<evidence type="ECO:0000313" key="3">
    <source>
        <dbReference type="Proteomes" id="UP000736328"/>
    </source>
</evidence>
<dbReference type="Gene3D" id="3.40.50.1010">
    <property type="entry name" value="5'-nuclease"/>
    <property type="match status" value="1"/>
</dbReference>
<feature type="domain" description="CSD" evidence="1">
    <location>
        <begin position="175"/>
        <end position="255"/>
    </location>
</feature>